<dbReference type="Pfam" id="PF01656">
    <property type="entry name" value="CbiA"/>
    <property type="match status" value="1"/>
</dbReference>
<dbReference type="PANTHER" id="PTHR43384:SF6">
    <property type="entry name" value="SEPTUM SITE-DETERMINING PROTEIN MIND HOMOLOG, CHLOROPLASTIC"/>
    <property type="match status" value="1"/>
</dbReference>
<feature type="region of interest" description="Disordered" evidence="3">
    <location>
        <begin position="427"/>
        <end position="465"/>
    </location>
</feature>
<accession>A0A1S2N146</accession>
<name>A0A1S2N146_9MICC</name>
<feature type="compositionally biased region" description="Low complexity" evidence="3">
    <location>
        <begin position="437"/>
        <end position="452"/>
    </location>
</feature>
<gene>
    <name evidence="5" type="ORF">BK826_03250</name>
</gene>
<dbReference type="InterPro" id="IPR002586">
    <property type="entry name" value="CobQ/CobB/MinD/ParA_Nub-bd_dom"/>
</dbReference>
<dbReference type="Gene3D" id="3.40.50.300">
    <property type="entry name" value="P-loop containing nucleotide triphosphate hydrolases"/>
    <property type="match status" value="1"/>
</dbReference>
<reference evidence="5 6" key="1">
    <citation type="submission" date="2016-10" db="EMBL/GenBank/DDBJ databases">
        <title>Draft genome sequence of strain LCT isolated from the Shenzhou X spacecraft of China.</title>
        <authorList>
            <person name="Huang B."/>
        </authorList>
    </citation>
    <scope>NUCLEOTIDE SEQUENCE [LARGE SCALE GENOMIC DNA]</scope>
    <source>
        <strain evidence="5 6">LCT-H5</strain>
    </source>
</reference>
<dbReference type="GO" id="GO:0005829">
    <property type="term" value="C:cytosol"/>
    <property type="evidence" value="ECO:0007669"/>
    <property type="project" value="TreeGrafter"/>
</dbReference>
<feature type="domain" description="CobQ/CobB/MinD/ParA nucleotide binding" evidence="4">
    <location>
        <begin position="170"/>
        <end position="394"/>
    </location>
</feature>
<dbReference type="SUPFAM" id="SSF52540">
    <property type="entry name" value="P-loop containing nucleoside triphosphate hydrolases"/>
    <property type="match status" value="1"/>
</dbReference>
<dbReference type="OrthoDB" id="3217709at2"/>
<keyword evidence="1" id="KW-0547">Nucleotide-binding</keyword>
<dbReference type="RefSeq" id="WP_075514357.1">
    <property type="nucleotide sequence ID" value="NZ_MODZ01000003.1"/>
</dbReference>
<evidence type="ECO:0000259" key="4">
    <source>
        <dbReference type="Pfam" id="PF01656"/>
    </source>
</evidence>
<proteinExistence type="predicted"/>
<dbReference type="GO" id="GO:0051782">
    <property type="term" value="P:negative regulation of cell division"/>
    <property type="evidence" value="ECO:0007669"/>
    <property type="project" value="TreeGrafter"/>
</dbReference>
<evidence type="ECO:0000313" key="5">
    <source>
        <dbReference type="EMBL" id="OIJ36445.1"/>
    </source>
</evidence>
<feature type="region of interest" description="Disordered" evidence="3">
    <location>
        <begin position="116"/>
        <end position="162"/>
    </location>
</feature>
<dbReference type="InterPro" id="IPR027417">
    <property type="entry name" value="P-loop_NTPase"/>
</dbReference>
<feature type="compositionally biased region" description="Low complexity" evidence="3">
    <location>
        <begin position="116"/>
        <end position="125"/>
    </location>
</feature>
<dbReference type="GO" id="GO:0009898">
    <property type="term" value="C:cytoplasmic side of plasma membrane"/>
    <property type="evidence" value="ECO:0007669"/>
    <property type="project" value="TreeGrafter"/>
</dbReference>
<organism evidence="5 6">
    <name type="scientific">Rothia kristinae</name>
    <dbReference type="NCBI Taxonomy" id="37923"/>
    <lineage>
        <taxon>Bacteria</taxon>
        <taxon>Bacillati</taxon>
        <taxon>Actinomycetota</taxon>
        <taxon>Actinomycetes</taxon>
        <taxon>Micrococcales</taxon>
        <taxon>Micrococcaceae</taxon>
        <taxon>Rothia</taxon>
    </lineage>
</organism>
<dbReference type="EMBL" id="MODZ01000003">
    <property type="protein sequence ID" value="OIJ36445.1"/>
    <property type="molecule type" value="Genomic_DNA"/>
</dbReference>
<sequence>MSARWSVVLLGDDEGEVLARIEDSRSGLTVVRSCFELSEVLATVSGGLADAVLIVGPSPDLTLSLVQTLRSAGAAVVLMGADAGEGDWGLVTIPASASAEVIRQALETPVPEIAAPAAAEPAAPEGLGSEDLLPPEHSPGTAPTEMPAAERESPARGESTVVWGPLGAPGTTTAAVGIAAELAAAGHRTLLVDADTFGAGIAAFLGLLEEGSGLSRACRAAERDVLDAANLTECVDVVRIGRRRLEVLTGITRPERWIEVRRAPLLKVLRLARQEYDAVIVDVGYSLEQEESWVLDPGAPQRSTATLTALADADRIIAVGQADPIGLPRLVRGVEDLQRLRELEPSMPSPIVVVNKLRAEAAGATEERAAEEIGRAWARFGPGEPIAAFLRWDPPACDRALMRGGTLTEEAPRSPLTADLRDLATLIRPLPEGAEEQTPPGATGQTTASTGRRGAGHRRSRRRRC</sequence>
<evidence type="ECO:0000256" key="3">
    <source>
        <dbReference type="SAM" id="MobiDB-lite"/>
    </source>
</evidence>
<keyword evidence="2" id="KW-0067">ATP-binding</keyword>
<evidence type="ECO:0000256" key="2">
    <source>
        <dbReference type="ARBA" id="ARBA00022840"/>
    </source>
</evidence>
<comment type="caution">
    <text evidence="5">The sequence shown here is derived from an EMBL/GenBank/DDBJ whole genome shotgun (WGS) entry which is preliminary data.</text>
</comment>
<feature type="compositionally biased region" description="Basic residues" evidence="3">
    <location>
        <begin position="454"/>
        <end position="465"/>
    </location>
</feature>
<dbReference type="AlphaFoldDB" id="A0A1S2N146"/>
<dbReference type="PANTHER" id="PTHR43384">
    <property type="entry name" value="SEPTUM SITE-DETERMINING PROTEIN MIND HOMOLOG, CHLOROPLASTIC-RELATED"/>
    <property type="match status" value="1"/>
</dbReference>
<dbReference type="GO" id="GO:0016887">
    <property type="term" value="F:ATP hydrolysis activity"/>
    <property type="evidence" value="ECO:0007669"/>
    <property type="project" value="TreeGrafter"/>
</dbReference>
<dbReference type="Proteomes" id="UP000179540">
    <property type="component" value="Unassembled WGS sequence"/>
</dbReference>
<evidence type="ECO:0000313" key="6">
    <source>
        <dbReference type="Proteomes" id="UP000179540"/>
    </source>
</evidence>
<evidence type="ECO:0000256" key="1">
    <source>
        <dbReference type="ARBA" id="ARBA00022741"/>
    </source>
</evidence>
<protein>
    <recommendedName>
        <fullName evidence="4">CobQ/CobB/MinD/ParA nucleotide binding domain-containing protein</fullName>
    </recommendedName>
</protein>
<dbReference type="GO" id="GO:0005524">
    <property type="term" value="F:ATP binding"/>
    <property type="evidence" value="ECO:0007669"/>
    <property type="project" value="UniProtKB-KW"/>
</dbReference>
<dbReference type="InterPro" id="IPR050625">
    <property type="entry name" value="ParA/MinD_ATPase"/>
</dbReference>